<dbReference type="GO" id="GO:0003676">
    <property type="term" value="F:nucleic acid binding"/>
    <property type="evidence" value="ECO:0007669"/>
    <property type="project" value="InterPro"/>
</dbReference>
<feature type="region of interest" description="Disordered" evidence="7">
    <location>
        <begin position="263"/>
        <end position="297"/>
    </location>
</feature>
<dbReference type="InterPro" id="IPR014891">
    <property type="entry name" value="DWNN_domain"/>
</dbReference>
<dbReference type="Gene3D" id="3.10.20.90">
    <property type="entry name" value="Phosphatidylinositol 3-kinase Catalytic Subunit, Chain A, domain 1"/>
    <property type="match status" value="1"/>
</dbReference>
<evidence type="ECO:0008006" key="12">
    <source>
        <dbReference type="Google" id="ProtNLM"/>
    </source>
</evidence>
<proteinExistence type="predicted"/>
<dbReference type="InterPro" id="IPR036875">
    <property type="entry name" value="Znf_CCHC_sf"/>
</dbReference>
<organism evidence="10 11">
    <name type="scientific">Chlamydomonas schloesseri</name>
    <dbReference type="NCBI Taxonomy" id="2026947"/>
    <lineage>
        <taxon>Eukaryota</taxon>
        <taxon>Viridiplantae</taxon>
        <taxon>Chlorophyta</taxon>
        <taxon>core chlorophytes</taxon>
        <taxon>Chlorophyceae</taxon>
        <taxon>CS clade</taxon>
        <taxon>Chlamydomonadales</taxon>
        <taxon>Chlamydomonadaceae</taxon>
        <taxon>Chlamydomonas</taxon>
    </lineage>
</organism>
<feature type="domain" description="DWNN" evidence="9">
    <location>
        <begin position="5"/>
        <end position="78"/>
    </location>
</feature>
<comment type="subcellular location">
    <subcellularLocation>
        <location evidence="1">Nucleus</location>
    </subcellularLocation>
</comment>
<sequence length="671" mass="71993">MASSIRFKFRAELSYSNLPFDGHYITVGELKRLIAEKKGLGVDAANELQLTDATSKRDYDNDAEQVMKNSAVIVRRVAGAAKPKTILSSSTVPAPAAPAAPAAVPMTAAPLAAADLAPAHVDDEFGEDPYAKAAAVKQDEQQMMAFLAHAAQGVNLEAQLAAQTAPAGRGRGRGRGGFGAGGGRGGRGAGRECLRCGQLGHFISECPTQGDPVYDKRFKVPSGIPASKIQRNADGSLYLPDGELGELAANTSAFNKLAAMMGRGPAAPESGAGGAQGSAAAAVGAGEPSAPAAWQDPTHAAAALKQQQLQNAGGADGGVAAAQEQTQMQQMQQQLLLMQQRMQQLQQQQQQQTPEREVKQEPAQTAEPKLFDDDDHHGAGGTQPGAMQQPVKLGLGMVADDGGRQRSASPAPSRLTGSLAAGAQREDGTAAGAAAGGGGGAGRDVDHDGIPSWVADTGCSRHELSAVLPFLRNLLPGDMSMQAVFRAFASGRPLLRREFLELQSAERHAADRQRRDKDRDRERDRGRSHRSRSRSRDRRSKRSRSRSPSSRSRSRSRSPSKRHRARSSQDVRERERDREKERERAREKERERERHRERDRERAGRYHDRDVKREEGSPSLQQAGGGANARAAKRSRSPPGRGAGERAPSVDARTRIEAQRKVRRPVAAYQS</sequence>
<dbReference type="PROSITE" id="PS50158">
    <property type="entry name" value="ZF_CCHC"/>
    <property type="match status" value="1"/>
</dbReference>
<evidence type="ECO:0000256" key="5">
    <source>
        <dbReference type="ARBA" id="ARBA00023242"/>
    </source>
</evidence>
<dbReference type="GO" id="GO:0008270">
    <property type="term" value="F:zinc ion binding"/>
    <property type="evidence" value="ECO:0007669"/>
    <property type="project" value="UniProtKB-KW"/>
</dbReference>
<feature type="region of interest" description="Disordered" evidence="7">
    <location>
        <begin position="346"/>
        <end position="444"/>
    </location>
</feature>
<name>A0A835T6I5_9CHLO</name>
<gene>
    <name evidence="10" type="ORF">HYH02_010802</name>
</gene>
<evidence type="ECO:0000256" key="2">
    <source>
        <dbReference type="ARBA" id="ARBA00022723"/>
    </source>
</evidence>
<dbReference type="GO" id="GO:0016567">
    <property type="term" value="P:protein ubiquitination"/>
    <property type="evidence" value="ECO:0007669"/>
    <property type="project" value="InterPro"/>
</dbReference>
<dbReference type="EMBL" id="JAEHOD010000043">
    <property type="protein sequence ID" value="KAG2438346.1"/>
    <property type="molecule type" value="Genomic_DNA"/>
</dbReference>
<evidence type="ECO:0000256" key="1">
    <source>
        <dbReference type="ARBA" id="ARBA00004123"/>
    </source>
</evidence>
<keyword evidence="2" id="KW-0479">Metal-binding</keyword>
<accession>A0A835T6I5</accession>
<dbReference type="Pfam" id="PF08783">
    <property type="entry name" value="DWNN"/>
    <property type="match status" value="1"/>
</dbReference>
<feature type="compositionally biased region" description="Basic and acidic residues" evidence="7">
    <location>
        <begin position="505"/>
        <end position="525"/>
    </location>
</feature>
<feature type="compositionally biased region" description="Basic and acidic residues" evidence="7">
    <location>
        <begin position="567"/>
        <end position="616"/>
    </location>
</feature>
<evidence type="ECO:0000256" key="7">
    <source>
        <dbReference type="SAM" id="MobiDB-lite"/>
    </source>
</evidence>
<reference evidence="10" key="1">
    <citation type="journal article" date="2020" name="bioRxiv">
        <title>Comparative genomics of Chlamydomonas.</title>
        <authorList>
            <person name="Craig R.J."/>
            <person name="Hasan A.R."/>
            <person name="Ness R.W."/>
            <person name="Keightley P.D."/>
        </authorList>
    </citation>
    <scope>NUCLEOTIDE SEQUENCE</scope>
    <source>
        <strain evidence="10">CCAP 11/173</strain>
    </source>
</reference>
<protein>
    <recommendedName>
        <fullName evidence="12">CCHC-type domain-containing protein</fullName>
    </recommendedName>
</protein>
<dbReference type="Proteomes" id="UP000613740">
    <property type="component" value="Unassembled WGS sequence"/>
</dbReference>
<evidence type="ECO:0000256" key="4">
    <source>
        <dbReference type="ARBA" id="ARBA00022833"/>
    </source>
</evidence>
<dbReference type="GO" id="GO:0006397">
    <property type="term" value="P:mRNA processing"/>
    <property type="evidence" value="ECO:0007669"/>
    <property type="project" value="InterPro"/>
</dbReference>
<dbReference type="GO" id="GO:0061630">
    <property type="term" value="F:ubiquitin protein ligase activity"/>
    <property type="evidence" value="ECO:0007669"/>
    <property type="project" value="InterPro"/>
</dbReference>
<feature type="domain" description="CCHC-type" evidence="8">
    <location>
        <begin position="193"/>
        <end position="207"/>
    </location>
</feature>
<dbReference type="PROSITE" id="PS51282">
    <property type="entry name" value="DWNN"/>
    <property type="match status" value="1"/>
</dbReference>
<comment type="caution">
    <text evidence="10">The sequence shown here is derived from an EMBL/GenBank/DDBJ whole genome shotgun (WGS) entry which is preliminary data.</text>
</comment>
<dbReference type="Gene3D" id="4.10.60.10">
    <property type="entry name" value="Zinc finger, CCHC-type"/>
    <property type="match status" value="1"/>
</dbReference>
<dbReference type="GO" id="GO:0006511">
    <property type="term" value="P:ubiquitin-dependent protein catabolic process"/>
    <property type="evidence" value="ECO:0007669"/>
    <property type="project" value="TreeGrafter"/>
</dbReference>
<feature type="compositionally biased region" description="Basic residues" evidence="7">
    <location>
        <begin position="552"/>
        <end position="566"/>
    </location>
</feature>
<feature type="region of interest" description="Disordered" evidence="7">
    <location>
        <begin position="505"/>
        <end position="671"/>
    </location>
</feature>
<dbReference type="InterPro" id="IPR033489">
    <property type="entry name" value="RBBP6"/>
</dbReference>
<dbReference type="InterPro" id="IPR001878">
    <property type="entry name" value="Znf_CCHC"/>
</dbReference>
<dbReference type="SMART" id="SM00343">
    <property type="entry name" value="ZnF_C2HC"/>
    <property type="match status" value="1"/>
</dbReference>
<feature type="region of interest" description="Disordered" evidence="7">
    <location>
        <begin position="164"/>
        <end position="184"/>
    </location>
</feature>
<dbReference type="GO" id="GO:0005634">
    <property type="term" value="C:nucleus"/>
    <property type="evidence" value="ECO:0007669"/>
    <property type="project" value="UniProtKB-SubCell"/>
</dbReference>
<evidence type="ECO:0000256" key="3">
    <source>
        <dbReference type="ARBA" id="ARBA00022771"/>
    </source>
</evidence>
<dbReference type="AlphaFoldDB" id="A0A835T6I5"/>
<dbReference type="PANTHER" id="PTHR15439">
    <property type="entry name" value="RETINOBLASTOMA-BINDING PROTEIN 6"/>
    <property type="match status" value="1"/>
</dbReference>
<evidence type="ECO:0000259" key="9">
    <source>
        <dbReference type="PROSITE" id="PS51282"/>
    </source>
</evidence>
<keyword evidence="5" id="KW-0539">Nucleus</keyword>
<keyword evidence="11" id="KW-1185">Reference proteome</keyword>
<dbReference type="OrthoDB" id="106784at2759"/>
<dbReference type="SMART" id="SM01180">
    <property type="entry name" value="DWNN"/>
    <property type="match status" value="1"/>
</dbReference>
<keyword evidence="3 6" id="KW-0863">Zinc-finger</keyword>
<evidence type="ECO:0000313" key="11">
    <source>
        <dbReference type="Proteomes" id="UP000613740"/>
    </source>
</evidence>
<feature type="compositionally biased region" description="Gly residues" evidence="7">
    <location>
        <begin position="175"/>
        <end position="184"/>
    </location>
</feature>
<evidence type="ECO:0000259" key="8">
    <source>
        <dbReference type="PROSITE" id="PS50158"/>
    </source>
</evidence>
<dbReference type="SUPFAM" id="SSF57756">
    <property type="entry name" value="Retrovirus zinc finger-like domains"/>
    <property type="match status" value="1"/>
</dbReference>
<evidence type="ECO:0000256" key="6">
    <source>
        <dbReference type="PROSITE-ProRule" id="PRU00047"/>
    </source>
</evidence>
<evidence type="ECO:0000313" key="10">
    <source>
        <dbReference type="EMBL" id="KAG2438346.1"/>
    </source>
</evidence>
<feature type="compositionally biased region" description="Basic and acidic residues" evidence="7">
    <location>
        <begin position="369"/>
        <end position="378"/>
    </location>
</feature>
<feature type="compositionally biased region" description="Basic residues" evidence="7">
    <location>
        <begin position="526"/>
        <end position="545"/>
    </location>
</feature>
<dbReference type="PANTHER" id="PTHR15439:SF0">
    <property type="entry name" value="CELL DIVISION CYCLE AND APOPTOSIS REGULATOR PROTEIN 1-RELATED"/>
    <property type="match status" value="1"/>
</dbReference>
<feature type="compositionally biased region" description="Low complexity" evidence="7">
    <location>
        <begin position="277"/>
        <end position="293"/>
    </location>
</feature>
<keyword evidence="4" id="KW-0862">Zinc</keyword>